<reference evidence="2" key="2">
    <citation type="submission" date="2023-01" db="EMBL/GenBank/DDBJ databases">
        <authorList>
            <person name="Sun Q."/>
            <person name="Evtushenko L."/>
        </authorList>
    </citation>
    <scope>NUCLEOTIDE SEQUENCE</scope>
    <source>
        <strain evidence="2">VKM Ac-2007</strain>
    </source>
</reference>
<dbReference type="RefSeq" id="WP_271215582.1">
    <property type="nucleotide sequence ID" value="NZ_BAAAVD010000006.1"/>
</dbReference>
<evidence type="ECO:0008006" key="4">
    <source>
        <dbReference type="Google" id="ProtNLM"/>
    </source>
</evidence>
<keyword evidence="1" id="KW-0732">Signal</keyword>
<dbReference type="AlphaFoldDB" id="A0A9W6HVB0"/>
<organism evidence="2 3">
    <name type="scientific">Streptosporangium carneum</name>
    <dbReference type="NCBI Taxonomy" id="47481"/>
    <lineage>
        <taxon>Bacteria</taxon>
        <taxon>Bacillati</taxon>
        <taxon>Actinomycetota</taxon>
        <taxon>Actinomycetes</taxon>
        <taxon>Streptosporangiales</taxon>
        <taxon>Streptosporangiaceae</taxon>
        <taxon>Streptosporangium</taxon>
    </lineage>
</organism>
<dbReference type="PROSITE" id="PS51257">
    <property type="entry name" value="PROKAR_LIPOPROTEIN"/>
    <property type="match status" value="1"/>
</dbReference>
<accession>A0A9W6HVB0</accession>
<gene>
    <name evidence="2" type="ORF">GCM10017600_04110</name>
</gene>
<name>A0A9W6HVB0_9ACTN</name>
<feature type="signal peptide" evidence="1">
    <location>
        <begin position="1"/>
        <end position="19"/>
    </location>
</feature>
<protein>
    <recommendedName>
        <fullName evidence="4">Lipoprotein</fullName>
    </recommendedName>
</protein>
<sequence>MRRGLGILLAAAVIMSATGCTPVGGGLTGVGVDAEGHPIIVLAWCDGAAPEHAIVFRARGSAGTAPQDDPSDLPGGTASAEATREVRFNAPSLDGNSASFRLDAPADGWAAESEPLVLEAGVTYNARGWKGSGYTQVSTQDVSFTAGDVAELKPGQVLVQQLDEKTQAIRWIDAVISREEFDRQGRDPASCE</sequence>
<dbReference type="EMBL" id="BSEV01000001">
    <property type="protein sequence ID" value="GLK07006.1"/>
    <property type="molecule type" value="Genomic_DNA"/>
</dbReference>
<comment type="caution">
    <text evidence="2">The sequence shown here is derived from an EMBL/GenBank/DDBJ whole genome shotgun (WGS) entry which is preliminary data.</text>
</comment>
<reference evidence="2" key="1">
    <citation type="journal article" date="2014" name="Int. J. Syst. Evol. Microbiol.">
        <title>Complete genome sequence of Corynebacterium casei LMG S-19264T (=DSM 44701T), isolated from a smear-ripened cheese.</title>
        <authorList>
            <consortium name="US DOE Joint Genome Institute (JGI-PGF)"/>
            <person name="Walter F."/>
            <person name="Albersmeier A."/>
            <person name="Kalinowski J."/>
            <person name="Ruckert C."/>
        </authorList>
    </citation>
    <scope>NUCLEOTIDE SEQUENCE</scope>
    <source>
        <strain evidence="2">VKM Ac-2007</strain>
    </source>
</reference>
<keyword evidence="3" id="KW-1185">Reference proteome</keyword>
<proteinExistence type="predicted"/>
<evidence type="ECO:0000313" key="2">
    <source>
        <dbReference type="EMBL" id="GLK07006.1"/>
    </source>
</evidence>
<dbReference type="Proteomes" id="UP001143474">
    <property type="component" value="Unassembled WGS sequence"/>
</dbReference>
<evidence type="ECO:0000313" key="3">
    <source>
        <dbReference type="Proteomes" id="UP001143474"/>
    </source>
</evidence>
<evidence type="ECO:0000256" key="1">
    <source>
        <dbReference type="SAM" id="SignalP"/>
    </source>
</evidence>
<feature type="chain" id="PRO_5040825345" description="Lipoprotein" evidence="1">
    <location>
        <begin position="20"/>
        <end position="192"/>
    </location>
</feature>